<gene>
    <name evidence="2" type="ORF">AC529_02830</name>
</gene>
<evidence type="ECO:0000259" key="1">
    <source>
        <dbReference type="Pfam" id="PF17885"/>
    </source>
</evidence>
<dbReference type="Gene3D" id="6.10.250.650">
    <property type="match status" value="1"/>
</dbReference>
<evidence type="ECO:0000313" key="2">
    <source>
        <dbReference type="EMBL" id="KUP98219.1"/>
    </source>
</evidence>
<dbReference type="Gene3D" id="3.50.50.60">
    <property type="entry name" value="FAD/NAD(P)-binding domain"/>
    <property type="match status" value="3"/>
</dbReference>
<dbReference type="InterPro" id="IPR036188">
    <property type="entry name" value="FAD/NAD-bd_sf"/>
</dbReference>
<dbReference type="RefSeq" id="WP_068754259.1">
    <property type="nucleotide sequence ID" value="NZ_KQ950180.1"/>
</dbReference>
<feature type="domain" description="Styrene monooxygenase StyA putative substrate binding" evidence="1">
    <location>
        <begin position="146"/>
        <end position="253"/>
    </location>
</feature>
<dbReference type="OrthoDB" id="3414915at2"/>
<protein>
    <recommendedName>
        <fullName evidence="1">Styrene monooxygenase StyA putative substrate binding domain-containing protein</fullName>
    </recommendedName>
</protein>
<comment type="caution">
    <text evidence="2">The sequence shown here is derived from an EMBL/GenBank/DDBJ whole genome shotgun (WGS) entry which is preliminary data.</text>
</comment>
<keyword evidence="3" id="KW-1185">Reference proteome</keyword>
<accession>A0A147KLT7</accession>
<name>A0A147KLT7_THECS</name>
<dbReference type="AlphaFoldDB" id="A0A147KLT7"/>
<dbReference type="Pfam" id="PF17885">
    <property type="entry name" value="Smoa_sbd"/>
    <property type="match status" value="1"/>
</dbReference>
<proteinExistence type="predicted"/>
<evidence type="ECO:0000313" key="3">
    <source>
        <dbReference type="Proteomes" id="UP000074382"/>
    </source>
</evidence>
<dbReference type="InterPro" id="IPR041654">
    <property type="entry name" value="StyA_sbd"/>
</dbReference>
<dbReference type="Proteomes" id="UP000074382">
    <property type="component" value="Unassembled WGS sequence"/>
</dbReference>
<organism evidence="2 3">
    <name type="scientific">Thermobifida cellulosilytica TB100</name>
    <dbReference type="NCBI Taxonomy" id="665004"/>
    <lineage>
        <taxon>Bacteria</taxon>
        <taxon>Bacillati</taxon>
        <taxon>Actinomycetota</taxon>
        <taxon>Actinomycetes</taxon>
        <taxon>Streptosporangiales</taxon>
        <taxon>Nocardiopsidaceae</taxon>
        <taxon>Thermobifida</taxon>
    </lineage>
</organism>
<dbReference type="EMBL" id="LGEM01000014">
    <property type="protein sequence ID" value="KUP98219.1"/>
    <property type="molecule type" value="Genomic_DNA"/>
</dbReference>
<dbReference type="STRING" id="665004.AC529_02830"/>
<dbReference type="SUPFAM" id="SSF51905">
    <property type="entry name" value="FAD/NAD(P)-binding domain"/>
    <property type="match status" value="1"/>
</dbReference>
<sequence length="409" mass="44913">MRRILIVGAGQSGLQLGLCLLQHDYDITIMTARTASELASGRAVSVQLLTSDQLDLERAYGLDLWEGKAPPVRGSRLSGKGNFGNASYDWTGYYRRPAQSVDERVKMSVWLDLFEKMGGQVVIHPVTVSDLDYLVGMYDLTIIAAGQSGLAEMFSVTHDWRAQGMPEFRSAIAYVTAAEDDPYAEVQTGGWIPDVGHLVSLPSYSLNGPCRLLCISAPTVDGVEMASWPSRMRPQRQLELMLEGIKHLPELYEIYKDAELVDPKAVAMDPTRPLVRDPVAVLPSGGKVLGIGDTLITTGPGFAQNANNECRSADIYLKAILEHGDQPFDEDFMRATFARFEEFARPFYSDLVVLITTLPPHVLEVYETANTCQAVADRFVEGFNDPADMLSWLGDPEATRAFLAEVAGG</sequence>
<reference evidence="3" key="1">
    <citation type="journal article" date="2017" name="Acta Aliment.">
        <title>Plant polysaccharide degrading enzyme system of Thermpbifida cellulosilytica TB100 revealed by de novo genome project data.</title>
        <authorList>
            <person name="Toth A."/>
            <person name="Baka E."/>
            <person name="Luzics S."/>
            <person name="Bata-Vidacs I."/>
            <person name="Nagy I."/>
            <person name="Balint B."/>
            <person name="Herceg R."/>
            <person name="Olasz F."/>
            <person name="Wilk T."/>
            <person name="Nagy T."/>
            <person name="Kriszt B."/>
            <person name="Nagy I."/>
            <person name="Kukolya J."/>
        </authorList>
    </citation>
    <scope>NUCLEOTIDE SEQUENCE [LARGE SCALE GENOMIC DNA]</scope>
    <source>
        <strain evidence="3">TB100</strain>
    </source>
</reference>
<dbReference type="PATRIC" id="fig|665004.4.peg.1335"/>